<dbReference type="Gene3D" id="2.40.128.720">
    <property type="match status" value="2"/>
</dbReference>
<evidence type="ECO:0000256" key="1">
    <source>
        <dbReference type="SAM" id="SignalP"/>
    </source>
</evidence>
<dbReference type="NCBIfam" id="TIGR04183">
    <property type="entry name" value="Por_Secre_tail"/>
    <property type="match status" value="1"/>
</dbReference>
<proteinExistence type="predicted"/>
<evidence type="ECO:0000313" key="4">
    <source>
        <dbReference type="Proteomes" id="UP000297739"/>
    </source>
</evidence>
<dbReference type="EMBL" id="SRLD01000012">
    <property type="protein sequence ID" value="TGE17213.1"/>
    <property type="molecule type" value="Genomic_DNA"/>
</dbReference>
<organism evidence="3 4">
    <name type="scientific">Hymenobacter elongatus</name>
    <dbReference type="NCBI Taxonomy" id="877208"/>
    <lineage>
        <taxon>Bacteria</taxon>
        <taxon>Pseudomonadati</taxon>
        <taxon>Bacteroidota</taxon>
        <taxon>Cytophagia</taxon>
        <taxon>Cytophagales</taxon>
        <taxon>Hymenobacteraceae</taxon>
        <taxon>Hymenobacter</taxon>
    </lineage>
</organism>
<feature type="signal peptide" evidence="1">
    <location>
        <begin position="1"/>
        <end position="25"/>
    </location>
</feature>
<dbReference type="Pfam" id="PF18962">
    <property type="entry name" value="Por_Secre_tail"/>
    <property type="match status" value="1"/>
</dbReference>
<reference evidence="3 4" key="1">
    <citation type="submission" date="2019-04" db="EMBL/GenBank/DDBJ databases">
        <authorList>
            <person name="Feng G."/>
            <person name="Zhang J."/>
            <person name="Zhu H."/>
        </authorList>
    </citation>
    <scope>NUCLEOTIDE SEQUENCE [LARGE SCALE GENOMIC DNA]</scope>
    <source>
        <strain evidence="3 4">JCM 17223</strain>
    </source>
</reference>
<name>A0A4Z0PM15_9BACT</name>
<comment type="caution">
    <text evidence="3">The sequence shown here is derived from an EMBL/GenBank/DDBJ whole genome shotgun (WGS) entry which is preliminary data.</text>
</comment>
<keyword evidence="1" id="KW-0732">Signal</keyword>
<dbReference type="Proteomes" id="UP000297739">
    <property type="component" value="Unassembled WGS sequence"/>
</dbReference>
<dbReference type="InterPro" id="IPR026444">
    <property type="entry name" value="Secre_tail"/>
</dbReference>
<dbReference type="OrthoDB" id="931963at2"/>
<protein>
    <submittedName>
        <fullName evidence="3">T9SS type A sorting domain-containing protein</fullName>
    </submittedName>
</protein>
<gene>
    <name evidence="3" type="ORF">E5J99_08055</name>
</gene>
<keyword evidence="4" id="KW-1185">Reference proteome</keyword>
<evidence type="ECO:0000259" key="2">
    <source>
        <dbReference type="Pfam" id="PF18962"/>
    </source>
</evidence>
<sequence>MQHVTLKCFALLACWFSCLTLPAQAQTNIQTPKPLHSLETVGIPQPEMLVPMGRRATTVAQLQQRLWQRYMASTNSWQNEYRNLYSRYGASTLYGCLRSELWVDAAWKGFSETLRRYNASAQPVSDTLLILDRPMAEQRVWAYAYTYTNGQRTQVNWFLNQGNPTWLLQERTTLSYNAAGQLTHFLTASLSSSGVFEPYEQVFYIYNSQGQLEVFDYQRLDATGAWQSGNKIFYTYNSQGNVQQTRSQQIASSTGLLQDFHRDTYQYDAVGHLATKLIEEWNGIAWRTWAQNLYTYDAQGNLLSEHGQNWTGTSFQDGYRDLYTYTQITSVRAAATTRVSLAVSPNPVQGQAVLHYELPASATAATVDILDATGHQVATTILSAMGATQVSLPTEALPGGLYLVRLRAGACTGQTRLVVQ</sequence>
<feature type="domain" description="Secretion system C-terminal sorting" evidence="2">
    <location>
        <begin position="344"/>
        <end position="418"/>
    </location>
</feature>
<feature type="chain" id="PRO_5021212416" evidence="1">
    <location>
        <begin position="26"/>
        <end position="420"/>
    </location>
</feature>
<evidence type="ECO:0000313" key="3">
    <source>
        <dbReference type="EMBL" id="TGE17213.1"/>
    </source>
</evidence>
<dbReference type="RefSeq" id="WP_135497205.1">
    <property type="nucleotide sequence ID" value="NZ_SRLD01000012.1"/>
</dbReference>
<accession>A0A4Z0PM15</accession>
<dbReference type="AlphaFoldDB" id="A0A4Z0PM15"/>